<feature type="compositionally biased region" description="Basic and acidic residues" evidence="1">
    <location>
        <begin position="103"/>
        <end position="113"/>
    </location>
</feature>
<evidence type="ECO:0000256" key="2">
    <source>
        <dbReference type="SAM" id="Phobius"/>
    </source>
</evidence>
<dbReference type="KEGG" id="nev:NTE_01206"/>
<accession>A0A075MQ26</accession>
<name>A0A075MQ26_9ARCH</name>
<proteinExistence type="predicted"/>
<feature type="transmembrane region" description="Helical" evidence="2">
    <location>
        <begin position="70"/>
        <end position="90"/>
    </location>
</feature>
<organism evidence="3 4">
    <name type="scientific">Candidatus Nitrososphaera evergladensis SR1</name>
    <dbReference type="NCBI Taxonomy" id="1459636"/>
    <lineage>
        <taxon>Archaea</taxon>
        <taxon>Nitrososphaerota</taxon>
        <taxon>Nitrososphaeria</taxon>
        <taxon>Nitrososphaerales</taxon>
        <taxon>Nitrososphaeraceae</taxon>
        <taxon>Nitrososphaera</taxon>
    </lineage>
</organism>
<sequence>MNVEKENRRKEEVPYDEIEYQADLAKLQVNASGASSAGFGLLLSSISALVAIVTLGQINDLGKWLQFSNLYAITIILIATGMIIIAWGSGHYRKKIDKSRDRLREAKKKELESKSTPNQSTSQ</sequence>
<evidence type="ECO:0000256" key="1">
    <source>
        <dbReference type="SAM" id="MobiDB-lite"/>
    </source>
</evidence>
<keyword evidence="2" id="KW-0812">Transmembrane</keyword>
<dbReference type="RefSeq" id="WP_148700070.1">
    <property type="nucleotide sequence ID" value="NZ_CP007174.1"/>
</dbReference>
<protein>
    <submittedName>
        <fullName evidence="3">Uncharacterized protein</fullName>
    </submittedName>
</protein>
<dbReference type="HOGENOM" id="CLU_2010006_0_0_2"/>
<feature type="compositionally biased region" description="Polar residues" evidence="1">
    <location>
        <begin position="114"/>
        <end position="123"/>
    </location>
</feature>
<keyword evidence="2" id="KW-1133">Transmembrane helix</keyword>
<evidence type="ECO:0000313" key="4">
    <source>
        <dbReference type="Proteomes" id="UP000028194"/>
    </source>
</evidence>
<dbReference type="AlphaFoldDB" id="A0A075MQ26"/>
<gene>
    <name evidence="3" type="ORF">NTE_01206</name>
</gene>
<reference evidence="3 4" key="1">
    <citation type="journal article" date="2014" name="PLoS ONE">
        <title>Genome Sequence of Candidatus Nitrososphaera evergladensis from Group I.1b Enriched from Everglades Soil Reveals Novel Genomic Features of the Ammonia-Oxidizing Archaea.</title>
        <authorList>
            <person name="Zhalnina K.V."/>
            <person name="Dias R."/>
            <person name="Leonard M.T."/>
            <person name="Dorr de Quadros P."/>
            <person name="Camargo F.A."/>
            <person name="Drew J.C."/>
            <person name="Farmerie W.G."/>
            <person name="Daroub S.H."/>
            <person name="Triplett E.W."/>
        </authorList>
    </citation>
    <scope>NUCLEOTIDE SEQUENCE [LARGE SCALE GENOMIC DNA]</scope>
    <source>
        <strain evidence="3 4">SR1</strain>
    </source>
</reference>
<keyword evidence="2" id="KW-0472">Membrane</keyword>
<dbReference type="GeneID" id="41597015"/>
<keyword evidence="4" id="KW-1185">Reference proteome</keyword>
<evidence type="ECO:0000313" key="3">
    <source>
        <dbReference type="EMBL" id="AIF83278.1"/>
    </source>
</evidence>
<dbReference type="Proteomes" id="UP000028194">
    <property type="component" value="Chromosome"/>
</dbReference>
<feature type="region of interest" description="Disordered" evidence="1">
    <location>
        <begin position="103"/>
        <end position="123"/>
    </location>
</feature>
<dbReference type="EMBL" id="CP007174">
    <property type="protein sequence ID" value="AIF83278.1"/>
    <property type="molecule type" value="Genomic_DNA"/>
</dbReference>
<feature type="transmembrane region" description="Helical" evidence="2">
    <location>
        <begin position="36"/>
        <end position="58"/>
    </location>
</feature>